<dbReference type="Proteomes" id="UP000376575">
    <property type="component" value="Unassembled WGS sequence"/>
</dbReference>
<keyword evidence="4 6" id="KW-1133">Transmembrane helix</keyword>
<protein>
    <recommendedName>
        <fullName evidence="9">Flippase-like domain-containing protein</fullName>
    </recommendedName>
</protein>
<feature type="transmembrane region" description="Helical" evidence="6">
    <location>
        <begin position="232"/>
        <end position="255"/>
    </location>
</feature>
<dbReference type="PANTHER" id="PTHR39087:SF2">
    <property type="entry name" value="UPF0104 MEMBRANE PROTEIN MJ1595"/>
    <property type="match status" value="1"/>
</dbReference>
<evidence type="ECO:0000256" key="4">
    <source>
        <dbReference type="ARBA" id="ARBA00022989"/>
    </source>
</evidence>
<dbReference type="PANTHER" id="PTHR39087">
    <property type="entry name" value="UPF0104 MEMBRANE PROTEIN MJ1595"/>
    <property type="match status" value="1"/>
</dbReference>
<evidence type="ECO:0000313" key="8">
    <source>
        <dbReference type="Proteomes" id="UP000376575"/>
    </source>
</evidence>
<dbReference type="InterPro" id="IPR022791">
    <property type="entry name" value="L-PG_synthase/AglD"/>
</dbReference>
<evidence type="ECO:0000256" key="5">
    <source>
        <dbReference type="ARBA" id="ARBA00023136"/>
    </source>
</evidence>
<name>A0A5J4F4F8_MICAE</name>
<feature type="transmembrane region" description="Helical" evidence="6">
    <location>
        <begin position="12"/>
        <end position="35"/>
    </location>
</feature>
<accession>A0A5J4F4F8</accession>
<evidence type="ECO:0000256" key="6">
    <source>
        <dbReference type="SAM" id="Phobius"/>
    </source>
</evidence>
<dbReference type="EMBL" id="BJKP01000004">
    <property type="protein sequence ID" value="GEA26176.1"/>
    <property type="molecule type" value="Genomic_DNA"/>
</dbReference>
<feature type="transmembrane region" description="Helical" evidence="6">
    <location>
        <begin position="321"/>
        <end position="340"/>
    </location>
</feature>
<evidence type="ECO:0000256" key="3">
    <source>
        <dbReference type="ARBA" id="ARBA00022692"/>
    </source>
</evidence>
<evidence type="ECO:0000313" key="7">
    <source>
        <dbReference type="EMBL" id="GEA26176.1"/>
    </source>
</evidence>
<organism evidence="7 8">
    <name type="scientific">Microcystis aeruginosa NIES-4325</name>
    <dbReference type="NCBI Taxonomy" id="2569534"/>
    <lineage>
        <taxon>Bacteria</taxon>
        <taxon>Bacillati</taxon>
        <taxon>Cyanobacteriota</taxon>
        <taxon>Cyanophyceae</taxon>
        <taxon>Oscillatoriophycideae</taxon>
        <taxon>Chroococcales</taxon>
        <taxon>Microcystaceae</taxon>
        <taxon>Microcystis</taxon>
    </lineage>
</organism>
<evidence type="ECO:0000256" key="1">
    <source>
        <dbReference type="ARBA" id="ARBA00004651"/>
    </source>
</evidence>
<feature type="transmembrane region" description="Helical" evidence="6">
    <location>
        <begin position="47"/>
        <end position="68"/>
    </location>
</feature>
<dbReference type="AlphaFoldDB" id="A0A5J4F4F8"/>
<keyword evidence="2" id="KW-1003">Cell membrane</keyword>
<feature type="transmembrane region" description="Helical" evidence="6">
    <location>
        <begin position="132"/>
        <end position="157"/>
    </location>
</feature>
<feature type="transmembrane region" description="Helical" evidence="6">
    <location>
        <begin position="169"/>
        <end position="187"/>
    </location>
</feature>
<gene>
    <name evidence="7" type="ORF">MiAbW_00723</name>
</gene>
<sequence length="346" mass="39375">MSAYPNQEINFALLLMKYLKFIFLGLGFVLLGVILRQTNLQEVWQQITLVGWWGMTVVIIFYFLEFLTDVFTWQLTFKSIPIQPRWTIRLLLIYMVGAAFNRVTPFASLGGEGFKAVMLKTHYQISYKETSASIILTKTLNTASLVFFAIIGFFLLLASPKFSNSFKTFTGLSLAIFSSCILIFFLIQRFRLSSRIVNRLGHSFLGDRLAKPLENLRSVDDRLGEFYRNLPLFRNGLIVGFLNWPLGVLEIYVLMQFLQHPISFADAWLFDSVAQLVRAGTFFIPANIGTLEGSLVLLGASLTGSLELGLAISVIRRVKDILWIILGLLIWWLFSLRPTLPDRSSK</sequence>
<dbReference type="Pfam" id="PF03706">
    <property type="entry name" value="LPG_synthase_TM"/>
    <property type="match status" value="1"/>
</dbReference>
<keyword evidence="3 6" id="KW-0812">Transmembrane</keyword>
<proteinExistence type="predicted"/>
<feature type="transmembrane region" description="Helical" evidence="6">
    <location>
        <begin position="295"/>
        <end position="315"/>
    </location>
</feature>
<dbReference type="GO" id="GO:0005886">
    <property type="term" value="C:plasma membrane"/>
    <property type="evidence" value="ECO:0007669"/>
    <property type="project" value="UniProtKB-SubCell"/>
</dbReference>
<keyword evidence="5 6" id="KW-0472">Membrane</keyword>
<evidence type="ECO:0008006" key="9">
    <source>
        <dbReference type="Google" id="ProtNLM"/>
    </source>
</evidence>
<comment type="caution">
    <text evidence="7">The sequence shown here is derived from an EMBL/GenBank/DDBJ whole genome shotgun (WGS) entry which is preliminary data.</text>
</comment>
<evidence type="ECO:0000256" key="2">
    <source>
        <dbReference type="ARBA" id="ARBA00022475"/>
    </source>
</evidence>
<comment type="subcellular location">
    <subcellularLocation>
        <location evidence="1">Cell membrane</location>
        <topology evidence="1">Multi-pass membrane protein</topology>
    </subcellularLocation>
</comment>
<reference evidence="7 8" key="1">
    <citation type="journal article" date="2019" name="FEMS Microbiol. Lett.">
        <title>A novel salt-tolerant genotype illuminates the sucrose gene evolution in freshwater bloom-forming cyanobacterium Microcystis aeruginosa.</title>
        <authorList>
            <person name="Tanabe Y."/>
            <person name="Yamaguchi H."/>
            <person name="Sano T."/>
            <person name="Kawachi M."/>
        </authorList>
    </citation>
    <scope>NUCLEOTIDE SEQUENCE [LARGE SCALE GENOMIC DNA]</scope>
    <source>
        <strain evidence="7 8">NIES-4325</strain>
    </source>
</reference>